<sequence>MPPNNKKVVKFNQHVTEVTYPQDSPPAPHALASSSRRAGPSTLREEVARRVLRSQPLRHLRAPWDTYSDTSSSSSPSPPVTPRIPTIPLPGTASTHFENIRIFVWGDVINPLKAVANQPATNPPCQSMTFVDQFGVIQDMVITAEAGDYIDIRDVVMCLKKFVSGIDKQDWEDAGGAPSDEYRQTMVVNWKARKDIMGPNKPTIIDMDNRCYFIGIEALEDGSDDRWVFNFSA</sequence>
<proteinExistence type="predicted"/>
<dbReference type="EMBL" id="ML208308">
    <property type="protein sequence ID" value="TFK70727.1"/>
    <property type="molecule type" value="Genomic_DNA"/>
</dbReference>
<dbReference type="Proteomes" id="UP000308600">
    <property type="component" value="Unassembled WGS sequence"/>
</dbReference>
<reference evidence="1 2" key="1">
    <citation type="journal article" date="2019" name="Nat. Ecol. Evol.">
        <title>Megaphylogeny resolves global patterns of mushroom evolution.</title>
        <authorList>
            <person name="Varga T."/>
            <person name="Krizsan K."/>
            <person name="Foldi C."/>
            <person name="Dima B."/>
            <person name="Sanchez-Garcia M."/>
            <person name="Sanchez-Ramirez S."/>
            <person name="Szollosi G.J."/>
            <person name="Szarkandi J.G."/>
            <person name="Papp V."/>
            <person name="Albert L."/>
            <person name="Andreopoulos W."/>
            <person name="Angelini C."/>
            <person name="Antonin V."/>
            <person name="Barry K.W."/>
            <person name="Bougher N.L."/>
            <person name="Buchanan P."/>
            <person name="Buyck B."/>
            <person name="Bense V."/>
            <person name="Catcheside P."/>
            <person name="Chovatia M."/>
            <person name="Cooper J."/>
            <person name="Damon W."/>
            <person name="Desjardin D."/>
            <person name="Finy P."/>
            <person name="Geml J."/>
            <person name="Haridas S."/>
            <person name="Hughes K."/>
            <person name="Justo A."/>
            <person name="Karasinski D."/>
            <person name="Kautmanova I."/>
            <person name="Kiss B."/>
            <person name="Kocsube S."/>
            <person name="Kotiranta H."/>
            <person name="LaButti K.M."/>
            <person name="Lechner B.E."/>
            <person name="Liimatainen K."/>
            <person name="Lipzen A."/>
            <person name="Lukacs Z."/>
            <person name="Mihaltcheva S."/>
            <person name="Morgado L.N."/>
            <person name="Niskanen T."/>
            <person name="Noordeloos M.E."/>
            <person name="Ohm R.A."/>
            <person name="Ortiz-Santana B."/>
            <person name="Ovrebo C."/>
            <person name="Racz N."/>
            <person name="Riley R."/>
            <person name="Savchenko A."/>
            <person name="Shiryaev A."/>
            <person name="Soop K."/>
            <person name="Spirin V."/>
            <person name="Szebenyi C."/>
            <person name="Tomsovsky M."/>
            <person name="Tulloss R.E."/>
            <person name="Uehling J."/>
            <person name="Grigoriev I.V."/>
            <person name="Vagvolgyi C."/>
            <person name="Papp T."/>
            <person name="Martin F.M."/>
            <person name="Miettinen O."/>
            <person name="Hibbett D.S."/>
            <person name="Nagy L.G."/>
        </authorList>
    </citation>
    <scope>NUCLEOTIDE SEQUENCE [LARGE SCALE GENOMIC DNA]</scope>
    <source>
        <strain evidence="1 2">NL-1719</strain>
    </source>
</reference>
<gene>
    <name evidence="1" type="ORF">BDN72DRAFT_521394</name>
</gene>
<organism evidence="1 2">
    <name type="scientific">Pluteus cervinus</name>
    <dbReference type="NCBI Taxonomy" id="181527"/>
    <lineage>
        <taxon>Eukaryota</taxon>
        <taxon>Fungi</taxon>
        <taxon>Dikarya</taxon>
        <taxon>Basidiomycota</taxon>
        <taxon>Agaricomycotina</taxon>
        <taxon>Agaricomycetes</taxon>
        <taxon>Agaricomycetidae</taxon>
        <taxon>Agaricales</taxon>
        <taxon>Pluteineae</taxon>
        <taxon>Pluteaceae</taxon>
        <taxon>Pluteus</taxon>
    </lineage>
</organism>
<name>A0ACD3AYM8_9AGAR</name>
<keyword evidence="2" id="KW-1185">Reference proteome</keyword>
<accession>A0ACD3AYM8</accession>
<evidence type="ECO:0000313" key="2">
    <source>
        <dbReference type="Proteomes" id="UP000308600"/>
    </source>
</evidence>
<protein>
    <submittedName>
        <fullName evidence="1">Uncharacterized protein</fullName>
    </submittedName>
</protein>
<evidence type="ECO:0000313" key="1">
    <source>
        <dbReference type="EMBL" id="TFK70727.1"/>
    </source>
</evidence>